<evidence type="ECO:0000313" key="1">
    <source>
        <dbReference type="EMBL" id="RRD89101.1"/>
    </source>
</evidence>
<evidence type="ECO:0000313" key="3">
    <source>
        <dbReference type="Proteomes" id="UP000279562"/>
    </source>
</evidence>
<reference evidence="1 3" key="1">
    <citation type="submission" date="2018-11" db="EMBL/GenBank/DDBJ databases">
        <title>Genomes From Bacteria Associated with the Canine Oral Cavity: a Test Case for Automated Genome-Based Taxonomic Assignment.</title>
        <authorList>
            <person name="Coil D.A."/>
            <person name="Jospin G."/>
            <person name="Darling A.E."/>
            <person name="Wallis C."/>
            <person name="Davis I.J."/>
            <person name="Harris S."/>
            <person name="Eisen J.A."/>
            <person name="Holcombe L.J."/>
            <person name="O'Flynn C."/>
        </authorList>
    </citation>
    <scope>NUCLEOTIDE SEQUENCE [LARGE SCALE GENOMIC DNA]</scope>
    <source>
        <strain evidence="1 3">OH1047_COT-310</strain>
    </source>
</reference>
<proteinExistence type="predicted"/>
<gene>
    <name evidence="1" type="ORF">EII33_10620</name>
    <name evidence="2" type="ORF">NCTC7812_00376</name>
</gene>
<reference evidence="2 4" key="2">
    <citation type="submission" date="2019-02" db="EMBL/GenBank/DDBJ databases">
        <authorList>
            <consortium name="Pathogen Informatics"/>
        </authorList>
    </citation>
    <scope>NUCLEOTIDE SEQUENCE [LARGE SCALE GENOMIC DNA]</scope>
    <source>
        <strain evidence="2 4">3012STDY7078512</strain>
    </source>
</reference>
<sequence length="69" mass="8204">MASYYRWQSLKPGKVTVWLEEVCLDYDSHNLDKEFPPKGCYLIDEKLNVTFLKEETEAAQKKFKEKTDK</sequence>
<dbReference type="KEGG" id="bhf:C3V43_11890"/>
<evidence type="ECO:0000313" key="4">
    <source>
        <dbReference type="Proteomes" id="UP000396835"/>
    </source>
</evidence>
<accession>A0A2R3MU92</accession>
<dbReference type="AlphaFoldDB" id="A0A2R3MU92"/>
<keyword evidence="3" id="KW-1185">Reference proteome</keyword>
<dbReference type="GeneID" id="94549119"/>
<evidence type="ECO:0000313" key="2">
    <source>
        <dbReference type="EMBL" id="VFB12865.1"/>
    </source>
</evidence>
<dbReference type="EMBL" id="CAACYH010000002">
    <property type="protein sequence ID" value="VFB12865.1"/>
    <property type="molecule type" value="Genomic_DNA"/>
</dbReference>
<dbReference type="EMBL" id="RQYF01000059">
    <property type="protein sequence ID" value="RRD89101.1"/>
    <property type="molecule type" value="Genomic_DNA"/>
</dbReference>
<dbReference type="RefSeq" id="WP_106069990.1">
    <property type="nucleotide sequence ID" value="NZ_CAACYH010000002.1"/>
</dbReference>
<name>A0A2R3MU92_9BACE</name>
<organism evidence="1 3">
    <name type="scientific">Prevotella heparinolytica</name>
    <dbReference type="NCBI Taxonomy" id="28113"/>
    <lineage>
        <taxon>Bacteria</taxon>
        <taxon>Pseudomonadati</taxon>
        <taxon>Bacteroidota</taxon>
        <taxon>Bacteroidia</taxon>
        <taxon>Bacteroidales</taxon>
        <taxon>Bacteroidaceae</taxon>
        <taxon>Bacteroides</taxon>
    </lineage>
</organism>
<dbReference type="Proteomes" id="UP000396835">
    <property type="component" value="Unassembled WGS sequence"/>
</dbReference>
<dbReference type="Proteomes" id="UP000279562">
    <property type="component" value="Unassembled WGS sequence"/>
</dbReference>
<protein>
    <submittedName>
        <fullName evidence="1">Uncharacterized protein</fullName>
    </submittedName>
</protein>